<protein>
    <submittedName>
        <fullName evidence="2">Uncharacterized protein</fullName>
    </submittedName>
</protein>
<dbReference type="Proteomes" id="UP000032027">
    <property type="component" value="Chromosome"/>
</dbReference>
<dbReference type="KEGG" id="nid:NPIRD3C_1896"/>
<reference evidence="3" key="1">
    <citation type="submission" date="2015-02" db="EMBL/GenBank/DDBJ databases">
        <title>Characterization of two novel Thaumarchaeota isolated from the Northern Adriatic Sea.</title>
        <authorList>
            <person name="Bayer B."/>
            <person name="Vojvoda J."/>
            <person name="Offre P."/>
            <person name="Srivastava A."/>
            <person name="Elisabeth N."/>
            <person name="Garcia J.A.L."/>
            <person name="Schleper C."/>
            <person name="Herndl G.J."/>
        </authorList>
    </citation>
    <scope>NUCLEOTIDE SEQUENCE [LARGE SCALE GENOMIC DNA]</scope>
    <source>
        <strain evidence="3">D3C</strain>
    </source>
</reference>
<gene>
    <name evidence="2" type="ORF">NPIRD3C_1896</name>
</gene>
<keyword evidence="1" id="KW-0472">Membrane</keyword>
<keyword evidence="3" id="KW-1185">Reference proteome</keyword>
<evidence type="ECO:0000256" key="1">
    <source>
        <dbReference type="SAM" id="Phobius"/>
    </source>
</evidence>
<feature type="transmembrane region" description="Helical" evidence="1">
    <location>
        <begin position="84"/>
        <end position="104"/>
    </location>
</feature>
<name>A0A0C5BXS2_9ARCH</name>
<feature type="transmembrane region" description="Helical" evidence="1">
    <location>
        <begin position="12"/>
        <end position="30"/>
    </location>
</feature>
<dbReference type="STRING" id="1582439.NPIRD3C_1896"/>
<dbReference type="HOGENOM" id="CLU_1943763_0_0_2"/>
<reference evidence="2 3" key="2">
    <citation type="journal article" date="2016" name="ISME J.">
        <title>Physiological and genomic characterization of two novel marine thaumarchaeal strains indicates niche differentiation.</title>
        <authorList>
            <person name="Bayer B."/>
            <person name="Vojvoda J."/>
            <person name="Offre P."/>
            <person name="Alves R.J."/>
            <person name="Elisabeth N.H."/>
            <person name="Garcia J.A."/>
            <person name="Volland J.M."/>
            <person name="Srivastava A."/>
            <person name="Schleper C."/>
            <person name="Herndl G.J."/>
        </authorList>
    </citation>
    <scope>NUCLEOTIDE SEQUENCE [LARGE SCALE GENOMIC DNA]</scope>
    <source>
        <strain evidence="2 3">D3C</strain>
    </source>
</reference>
<accession>A0A0C5BXS2</accession>
<evidence type="ECO:0000313" key="3">
    <source>
        <dbReference type="Proteomes" id="UP000032027"/>
    </source>
</evidence>
<organism evidence="2 3">
    <name type="scientific">Nitrosopumilus piranensis</name>
    <dbReference type="NCBI Taxonomy" id="1582439"/>
    <lineage>
        <taxon>Archaea</taxon>
        <taxon>Nitrososphaerota</taxon>
        <taxon>Nitrososphaeria</taxon>
        <taxon>Nitrosopumilales</taxon>
        <taxon>Nitrosopumilaceae</taxon>
        <taxon>Nitrosopumilus</taxon>
    </lineage>
</organism>
<keyword evidence="1" id="KW-0812">Transmembrane</keyword>
<evidence type="ECO:0000313" key="2">
    <source>
        <dbReference type="EMBL" id="AJM93106.1"/>
    </source>
</evidence>
<dbReference type="AlphaFoldDB" id="A0A0C5BXS2"/>
<reference evidence="2 3" key="3">
    <citation type="journal article" date="2019" name="Int. J. Syst. Evol. Microbiol.">
        <title>Nitrosopumilus adriaticus sp. nov. and Nitrosopumilus piranensis sp. nov., two ammonia-oxidizing archaea from the Adriatic Sea and members of the class Nitrososphaeria.</title>
        <authorList>
            <person name="Bayer B."/>
            <person name="Vojvoda J."/>
            <person name="Reinthaler T."/>
            <person name="Reyes C."/>
            <person name="Pinto M."/>
            <person name="Herndl G.J."/>
        </authorList>
    </citation>
    <scope>NUCLEOTIDE SEQUENCE [LARGE SCALE GENOMIC DNA]</scope>
    <source>
        <strain evidence="2 3">D3C</strain>
    </source>
</reference>
<dbReference type="EMBL" id="CP010868">
    <property type="protein sequence ID" value="AJM93106.1"/>
    <property type="molecule type" value="Genomic_DNA"/>
</dbReference>
<feature type="transmembrane region" description="Helical" evidence="1">
    <location>
        <begin position="42"/>
        <end position="64"/>
    </location>
</feature>
<dbReference type="PATRIC" id="fig|1582439.9.peg.1957"/>
<dbReference type="RefSeq" id="WP_148703823.1">
    <property type="nucleotide sequence ID" value="NZ_CP010868.1"/>
</dbReference>
<keyword evidence="1" id="KW-1133">Transmembrane helix</keyword>
<proteinExistence type="predicted"/>
<dbReference type="GeneID" id="41600977"/>
<feature type="transmembrane region" description="Helical" evidence="1">
    <location>
        <begin position="111"/>
        <end position="128"/>
    </location>
</feature>
<sequence length="129" mass="14795">MIDEYHTNSQIFLLAIYTVIPSVLAGVFLYKLKKTNTDRRFIIAGLAGIAVSSLMFFGSSVVLISDVCCEIDMDNLSKTFFQTLRFLSTPFAFVSTCFFYRGLSEKFNRKYIAETSILMVLVWMMLFFI</sequence>